<accession>A0A2A6DZ77</accession>
<keyword evidence="2" id="KW-0378">Hydrolase</keyword>
<keyword evidence="1" id="KW-0479">Metal-binding</keyword>
<sequence>MTPEDEVRLPQAGSERLTRQLAFFLEADRLKTVLRRTLAAGASRRENAAEHSWHLVLMALLLYEHAAEPKPDLARALKMLVVHDLVEIDAGDTFAYDDEAHRDKAEREERAARRLFGLLPDDQREEFYALWKEFEERRTPEAKFAAALDRLQPMMLNYASSGYAWRRYGVTAEQVLDRNRIIADGAPALWEFAEMLVREAVRLGWLPV</sequence>
<evidence type="ECO:0000259" key="3">
    <source>
        <dbReference type="Pfam" id="PF13023"/>
    </source>
</evidence>
<name>A0A2A6DZ77_9BACL</name>
<dbReference type="Pfam" id="PF13023">
    <property type="entry name" value="HD_3"/>
    <property type="match status" value="1"/>
</dbReference>
<dbReference type="GO" id="GO:0002953">
    <property type="term" value="F:5'-deoxynucleotidase activity"/>
    <property type="evidence" value="ECO:0007669"/>
    <property type="project" value="InterPro"/>
</dbReference>
<feature type="domain" description="HD" evidence="3">
    <location>
        <begin position="27"/>
        <end position="190"/>
    </location>
</feature>
<dbReference type="AlphaFoldDB" id="A0A2A6DZ77"/>
<dbReference type="PANTHER" id="PTHR11845:SF13">
    <property type="entry name" value="5'-DEOXYNUCLEOTIDASE HDDC2"/>
    <property type="match status" value="1"/>
</dbReference>
<evidence type="ECO:0000256" key="2">
    <source>
        <dbReference type="ARBA" id="ARBA00022801"/>
    </source>
</evidence>
<dbReference type="GO" id="GO:0005737">
    <property type="term" value="C:cytoplasm"/>
    <property type="evidence" value="ECO:0007669"/>
    <property type="project" value="TreeGrafter"/>
</dbReference>
<dbReference type="InterPro" id="IPR039356">
    <property type="entry name" value="YfbR/HDDC2"/>
</dbReference>
<dbReference type="Gene3D" id="1.10.3210.10">
    <property type="entry name" value="Hypothetical protein af1432"/>
    <property type="match status" value="1"/>
</dbReference>
<organism evidence="4 5">
    <name type="scientific">Candidatus Reconcilbacillus cellulovorans</name>
    <dbReference type="NCBI Taxonomy" id="1906605"/>
    <lineage>
        <taxon>Bacteria</taxon>
        <taxon>Bacillati</taxon>
        <taxon>Bacillota</taxon>
        <taxon>Bacilli</taxon>
        <taxon>Bacillales</taxon>
        <taxon>Paenibacillaceae</taxon>
        <taxon>Candidatus Reconcilbacillus</taxon>
    </lineage>
</organism>
<dbReference type="EMBL" id="MOXJ01000018">
    <property type="protein sequence ID" value="PDO10190.1"/>
    <property type="molecule type" value="Genomic_DNA"/>
</dbReference>
<reference evidence="4 5" key="1">
    <citation type="submission" date="2016-12" db="EMBL/GenBank/DDBJ databases">
        <title>Candidatus Reconcilibacillus cellulovorans genome.</title>
        <authorList>
            <person name="Kolinko S."/>
            <person name="Wu Y.-W."/>
            <person name="Tachea F."/>
            <person name="Denzel E."/>
            <person name="Hiras J."/>
            <person name="Baecker N."/>
            <person name="Chan L.J."/>
            <person name="Eichorst S.A."/>
            <person name="Frey D."/>
            <person name="Adams P.D."/>
            <person name="Pray T."/>
            <person name="Tanjore D."/>
            <person name="Petzold C.J."/>
            <person name="Gladden J.M."/>
            <person name="Simmons B.A."/>
            <person name="Singer S.W."/>
        </authorList>
    </citation>
    <scope>NUCLEOTIDE SEQUENCE [LARGE SCALE GENOMIC DNA]</scope>
    <source>
        <strain evidence="4">JTherm</strain>
    </source>
</reference>
<gene>
    <name evidence="4" type="ORF">BLM47_08625</name>
</gene>
<comment type="caution">
    <text evidence="4">The sequence shown here is derived from an EMBL/GenBank/DDBJ whole genome shotgun (WGS) entry which is preliminary data.</text>
</comment>
<dbReference type="SUPFAM" id="SSF109604">
    <property type="entry name" value="HD-domain/PDEase-like"/>
    <property type="match status" value="1"/>
</dbReference>
<dbReference type="Proteomes" id="UP000243688">
    <property type="component" value="Unassembled WGS sequence"/>
</dbReference>
<dbReference type="InterPro" id="IPR006674">
    <property type="entry name" value="HD_domain"/>
</dbReference>
<evidence type="ECO:0000256" key="1">
    <source>
        <dbReference type="ARBA" id="ARBA00022723"/>
    </source>
</evidence>
<protein>
    <recommendedName>
        <fullName evidence="3">HD domain-containing protein</fullName>
    </recommendedName>
</protein>
<evidence type="ECO:0000313" key="5">
    <source>
        <dbReference type="Proteomes" id="UP000243688"/>
    </source>
</evidence>
<evidence type="ECO:0000313" key="4">
    <source>
        <dbReference type="EMBL" id="PDO10190.1"/>
    </source>
</evidence>
<dbReference type="PANTHER" id="PTHR11845">
    <property type="entry name" value="5'-DEOXYNUCLEOTIDASE HDDC2"/>
    <property type="match status" value="1"/>
</dbReference>
<proteinExistence type="predicted"/>
<dbReference type="GO" id="GO:0046872">
    <property type="term" value="F:metal ion binding"/>
    <property type="evidence" value="ECO:0007669"/>
    <property type="project" value="UniProtKB-KW"/>
</dbReference>